<keyword evidence="1" id="KW-0808">Transferase</keyword>
<dbReference type="EMBL" id="FOTQ01000004">
    <property type="protein sequence ID" value="SFM14509.1"/>
    <property type="molecule type" value="Genomic_DNA"/>
</dbReference>
<dbReference type="RefSeq" id="WP_093094056.1">
    <property type="nucleotide sequence ID" value="NZ_FOTQ01000004.1"/>
</dbReference>
<keyword evidence="2" id="KW-1185">Reference proteome</keyword>
<keyword evidence="1" id="KW-0489">Methyltransferase</keyword>
<evidence type="ECO:0000313" key="1">
    <source>
        <dbReference type="EMBL" id="SFM14509.1"/>
    </source>
</evidence>
<proteinExistence type="predicted"/>
<dbReference type="CDD" id="cd02440">
    <property type="entry name" value="AdoMet_MTases"/>
    <property type="match status" value="1"/>
</dbReference>
<dbReference type="OrthoDB" id="9807911at2"/>
<accession>A0A1I4NGA6</accession>
<reference evidence="1 2" key="1">
    <citation type="submission" date="2016-10" db="EMBL/GenBank/DDBJ databases">
        <authorList>
            <person name="de Groot N.N."/>
        </authorList>
    </citation>
    <scope>NUCLEOTIDE SEQUENCE [LARGE SCALE GENOMIC DNA]</scope>
    <source>
        <strain evidence="1 2">DSM 15283</strain>
    </source>
</reference>
<dbReference type="InterPro" id="IPR029063">
    <property type="entry name" value="SAM-dependent_MTases_sf"/>
</dbReference>
<organism evidence="1 2">
    <name type="scientific">Shimia aestuarii</name>
    <dbReference type="NCBI Taxonomy" id="254406"/>
    <lineage>
        <taxon>Bacteria</taxon>
        <taxon>Pseudomonadati</taxon>
        <taxon>Pseudomonadota</taxon>
        <taxon>Alphaproteobacteria</taxon>
        <taxon>Rhodobacterales</taxon>
        <taxon>Roseobacteraceae</taxon>
    </lineage>
</organism>
<dbReference type="AlphaFoldDB" id="A0A1I4NGA6"/>
<dbReference type="Proteomes" id="UP000199144">
    <property type="component" value="Unassembled WGS sequence"/>
</dbReference>
<dbReference type="Gene3D" id="3.40.50.150">
    <property type="entry name" value="Vaccinia Virus protein VP39"/>
    <property type="match status" value="1"/>
</dbReference>
<dbReference type="Pfam" id="PF13489">
    <property type="entry name" value="Methyltransf_23"/>
    <property type="match status" value="1"/>
</dbReference>
<gene>
    <name evidence="1" type="ORF">SAMN04488042_104175</name>
</gene>
<dbReference type="STRING" id="254406.SAMN04488042_104175"/>
<protein>
    <submittedName>
        <fullName evidence="1">Methyltransferase domain-containing protein</fullName>
    </submittedName>
</protein>
<dbReference type="SUPFAM" id="SSF53335">
    <property type="entry name" value="S-adenosyl-L-methionine-dependent methyltransferases"/>
    <property type="match status" value="1"/>
</dbReference>
<dbReference type="GO" id="GO:0008168">
    <property type="term" value="F:methyltransferase activity"/>
    <property type="evidence" value="ECO:0007669"/>
    <property type="project" value="UniProtKB-KW"/>
</dbReference>
<evidence type="ECO:0000313" key="2">
    <source>
        <dbReference type="Proteomes" id="UP000199144"/>
    </source>
</evidence>
<sequence length="203" mass="22421">MTRKFLDKVYDYIGKGVAEFYDDWATSYEEEVTENGYVTPGRCASALARFLKDKDAPILDFGCGTGLSGLALHAEGFTNMHGFDLSSEMLTQAEEKNLYRTLTKVELDAPLPVAKGDYTAIAAIGVIGPGAAPLDTFDKLVGLLNQGGLMTFSYNDHALKDRAYEARLNEYVDTATVRLLFRERGPHLPARNIHSTVYVIEKL</sequence>
<name>A0A1I4NGA6_9RHOB</name>
<dbReference type="GO" id="GO:0032259">
    <property type="term" value="P:methylation"/>
    <property type="evidence" value="ECO:0007669"/>
    <property type="project" value="UniProtKB-KW"/>
</dbReference>